<evidence type="ECO:0000313" key="3">
    <source>
        <dbReference type="Proteomes" id="UP001597361"/>
    </source>
</evidence>
<dbReference type="InterPro" id="IPR003779">
    <property type="entry name" value="CMD-like"/>
</dbReference>
<dbReference type="Gene3D" id="1.20.1290.10">
    <property type="entry name" value="AhpD-like"/>
    <property type="match status" value="1"/>
</dbReference>
<dbReference type="PANTHER" id="PTHR34846:SF10">
    <property type="entry name" value="CYTOPLASMIC PROTEIN"/>
    <property type="match status" value="1"/>
</dbReference>
<reference evidence="3" key="1">
    <citation type="journal article" date="2019" name="Int. J. Syst. Evol. Microbiol.">
        <title>The Global Catalogue of Microorganisms (GCM) 10K type strain sequencing project: providing services to taxonomists for standard genome sequencing and annotation.</title>
        <authorList>
            <consortium name="The Broad Institute Genomics Platform"/>
            <consortium name="The Broad Institute Genome Sequencing Center for Infectious Disease"/>
            <person name="Wu L."/>
            <person name="Ma J."/>
        </authorList>
    </citation>
    <scope>NUCLEOTIDE SEQUENCE [LARGE SCALE GENOMIC DNA]</scope>
    <source>
        <strain evidence="3">CGMCC 1.15180</strain>
    </source>
</reference>
<feature type="domain" description="Carboxymuconolactone decarboxylase-like" evidence="1">
    <location>
        <begin position="12"/>
        <end position="94"/>
    </location>
</feature>
<evidence type="ECO:0000259" key="1">
    <source>
        <dbReference type="Pfam" id="PF02627"/>
    </source>
</evidence>
<dbReference type="RefSeq" id="WP_376887330.1">
    <property type="nucleotide sequence ID" value="NZ_JBHUHR010000039.1"/>
</dbReference>
<keyword evidence="3" id="KW-1185">Reference proteome</keyword>
<proteinExistence type="predicted"/>
<sequence length="145" mass="16707">MEKRINIQELEPKAYEAMFAMEKYLSTSSVDRSIQELIKIRASQINGCAYCIDLHTQEALGRGEDQRRIFALSAWKESALFTAQEKAVLQMTEEISFISRNGLTSETYDRVKEFFTDNEIAQIIMQIGTINMWNRIAVSTQLVQE</sequence>
<dbReference type="EMBL" id="JBHUHR010000039">
    <property type="protein sequence ID" value="MFD2036302.1"/>
    <property type="molecule type" value="Genomic_DNA"/>
</dbReference>
<comment type="caution">
    <text evidence="2">The sequence shown here is derived from an EMBL/GenBank/DDBJ whole genome shotgun (WGS) entry which is preliminary data.</text>
</comment>
<dbReference type="PANTHER" id="PTHR34846">
    <property type="entry name" value="4-CARBOXYMUCONOLACTONE DECARBOXYLASE FAMILY PROTEIN (AFU_ORTHOLOGUE AFUA_6G11590)"/>
    <property type="match status" value="1"/>
</dbReference>
<protein>
    <submittedName>
        <fullName evidence="2">Carboxymuconolactone decarboxylase family protein</fullName>
    </submittedName>
</protein>
<dbReference type="Proteomes" id="UP001597361">
    <property type="component" value="Unassembled WGS sequence"/>
</dbReference>
<dbReference type="InterPro" id="IPR029032">
    <property type="entry name" value="AhpD-like"/>
</dbReference>
<dbReference type="InterPro" id="IPR004675">
    <property type="entry name" value="AhpD_core"/>
</dbReference>
<organism evidence="2 3">
    <name type="scientific">Belliella marina</name>
    <dbReference type="NCBI Taxonomy" id="1644146"/>
    <lineage>
        <taxon>Bacteria</taxon>
        <taxon>Pseudomonadati</taxon>
        <taxon>Bacteroidota</taxon>
        <taxon>Cytophagia</taxon>
        <taxon>Cytophagales</taxon>
        <taxon>Cyclobacteriaceae</taxon>
        <taxon>Belliella</taxon>
    </lineage>
</organism>
<dbReference type="NCBIfam" id="TIGR00778">
    <property type="entry name" value="ahpD_dom"/>
    <property type="match status" value="1"/>
</dbReference>
<dbReference type="SUPFAM" id="SSF69118">
    <property type="entry name" value="AhpD-like"/>
    <property type="match status" value="1"/>
</dbReference>
<gene>
    <name evidence="2" type="ORF">ACFSKL_15975</name>
</gene>
<accession>A0ABW4VNH0</accession>
<dbReference type="Pfam" id="PF02627">
    <property type="entry name" value="CMD"/>
    <property type="match status" value="1"/>
</dbReference>
<evidence type="ECO:0000313" key="2">
    <source>
        <dbReference type="EMBL" id="MFD2036302.1"/>
    </source>
</evidence>
<name>A0ABW4VNH0_9BACT</name>